<comment type="caution">
    <text evidence="2">The sequence shown here is derived from an EMBL/GenBank/DDBJ whole genome shotgun (WGS) entry which is preliminary data.</text>
</comment>
<dbReference type="EMBL" id="BKCJ010104690">
    <property type="protein sequence ID" value="GEX37560.1"/>
    <property type="molecule type" value="Genomic_DNA"/>
</dbReference>
<proteinExistence type="predicted"/>
<name>A0A699H491_TANCI</name>
<feature type="compositionally biased region" description="Basic and acidic residues" evidence="1">
    <location>
        <begin position="7"/>
        <end position="21"/>
    </location>
</feature>
<dbReference type="AlphaFoldDB" id="A0A699H491"/>
<feature type="non-terminal residue" evidence="2">
    <location>
        <position position="119"/>
    </location>
</feature>
<protein>
    <submittedName>
        <fullName evidence="2">Cyclase-associated protein 1-like</fullName>
    </submittedName>
</protein>
<evidence type="ECO:0000313" key="2">
    <source>
        <dbReference type="EMBL" id="GEX37560.1"/>
    </source>
</evidence>
<feature type="region of interest" description="Disordered" evidence="1">
    <location>
        <begin position="1"/>
        <end position="86"/>
    </location>
</feature>
<sequence>MPSGLRKVTDDMKPMIHKDRAGIVSSGENKAHKSAPSAPKDRPPKLELLIGRNNGNDGGGGDGGGREDSGGDGGGSDGDGRDTNKDGIDVELEKLECLMKYNYFLFFTLKFDMFAKSTR</sequence>
<organism evidence="2">
    <name type="scientific">Tanacetum cinerariifolium</name>
    <name type="common">Dalmatian daisy</name>
    <name type="synonym">Chrysanthemum cinerariifolium</name>
    <dbReference type="NCBI Taxonomy" id="118510"/>
    <lineage>
        <taxon>Eukaryota</taxon>
        <taxon>Viridiplantae</taxon>
        <taxon>Streptophyta</taxon>
        <taxon>Embryophyta</taxon>
        <taxon>Tracheophyta</taxon>
        <taxon>Spermatophyta</taxon>
        <taxon>Magnoliopsida</taxon>
        <taxon>eudicotyledons</taxon>
        <taxon>Gunneridae</taxon>
        <taxon>Pentapetalae</taxon>
        <taxon>asterids</taxon>
        <taxon>campanulids</taxon>
        <taxon>Asterales</taxon>
        <taxon>Asteraceae</taxon>
        <taxon>Asteroideae</taxon>
        <taxon>Anthemideae</taxon>
        <taxon>Anthemidinae</taxon>
        <taxon>Tanacetum</taxon>
    </lineage>
</organism>
<gene>
    <name evidence="2" type="ORF">Tci_309535</name>
</gene>
<reference evidence="2" key="1">
    <citation type="journal article" date="2019" name="Sci. Rep.">
        <title>Draft genome of Tanacetum cinerariifolium, the natural source of mosquito coil.</title>
        <authorList>
            <person name="Yamashiro T."/>
            <person name="Shiraishi A."/>
            <person name="Satake H."/>
            <person name="Nakayama K."/>
        </authorList>
    </citation>
    <scope>NUCLEOTIDE SEQUENCE</scope>
</reference>
<evidence type="ECO:0000256" key="1">
    <source>
        <dbReference type="SAM" id="MobiDB-lite"/>
    </source>
</evidence>
<accession>A0A699H491</accession>